<dbReference type="Proteomes" id="UP000677537">
    <property type="component" value="Unassembled WGS sequence"/>
</dbReference>
<proteinExistence type="predicted"/>
<accession>A0A940MVA6</accession>
<dbReference type="RefSeq" id="WP_209369872.1">
    <property type="nucleotide sequence ID" value="NZ_JAGIZA010000001.1"/>
</dbReference>
<keyword evidence="1" id="KW-1133">Transmembrane helix</keyword>
<evidence type="ECO:0000256" key="1">
    <source>
        <dbReference type="SAM" id="Phobius"/>
    </source>
</evidence>
<feature type="transmembrane region" description="Helical" evidence="1">
    <location>
        <begin position="56"/>
        <end position="78"/>
    </location>
</feature>
<dbReference type="InterPro" id="IPR021776">
    <property type="entry name" value="ActD"/>
</dbReference>
<organism evidence="2 3">
    <name type="scientific">Roseomonas indoligenes</name>
    <dbReference type="NCBI Taxonomy" id="2820811"/>
    <lineage>
        <taxon>Bacteria</taxon>
        <taxon>Pseudomonadati</taxon>
        <taxon>Pseudomonadota</taxon>
        <taxon>Alphaproteobacteria</taxon>
        <taxon>Acetobacterales</taxon>
        <taxon>Roseomonadaceae</taxon>
        <taxon>Roseomonas</taxon>
    </lineage>
</organism>
<reference evidence="2" key="1">
    <citation type="submission" date="2021-03" db="EMBL/GenBank/DDBJ databases">
        <authorList>
            <person name="So Y."/>
        </authorList>
    </citation>
    <scope>NUCLEOTIDE SEQUENCE</scope>
    <source>
        <strain evidence="2">SG15</strain>
    </source>
</reference>
<keyword evidence="3" id="KW-1185">Reference proteome</keyword>
<dbReference type="PANTHER" id="PTHR40394:SF2">
    <property type="entry name" value="QUINOL:CYTOCHROME C OXIDOREDUCTASE MEMBRANE PROTEIN"/>
    <property type="match status" value="1"/>
</dbReference>
<sequence length="173" mass="18400">MSAPIVLAEFRDPDTLVEAARRARAAGFKGLDAHTPFAVEGLSDALALEAPRLRPAMVCAAALGAGFVYLMCWYSGVIDYPLNLGARPLHAWPVFLVLAFEAGILAATFTGIAGFFIGTGLPRLNHPVFAGRDFDRASQDRFFLTVSDEAADAERLAALLDGLGPVSVRALQP</sequence>
<gene>
    <name evidence="2" type="ORF">J5Y10_01305</name>
</gene>
<feature type="transmembrane region" description="Helical" evidence="1">
    <location>
        <begin position="90"/>
        <end position="117"/>
    </location>
</feature>
<keyword evidence="1" id="KW-0472">Membrane</keyword>
<name>A0A940MVA6_9PROT</name>
<dbReference type="EMBL" id="JAGIZA010000001">
    <property type="protein sequence ID" value="MBP0491409.1"/>
    <property type="molecule type" value="Genomic_DNA"/>
</dbReference>
<keyword evidence="1" id="KW-0812">Transmembrane</keyword>
<dbReference type="AlphaFoldDB" id="A0A940MVA6"/>
<evidence type="ECO:0000313" key="2">
    <source>
        <dbReference type="EMBL" id="MBP0491409.1"/>
    </source>
</evidence>
<protein>
    <submittedName>
        <fullName evidence="2">DUF3341 domain-containing protein</fullName>
    </submittedName>
</protein>
<comment type="caution">
    <text evidence="2">The sequence shown here is derived from an EMBL/GenBank/DDBJ whole genome shotgun (WGS) entry which is preliminary data.</text>
</comment>
<evidence type="ECO:0000313" key="3">
    <source>
        <dbReference type="Proteomes" id="UP000677537"/>
    </source>
</evidence>
<dbReference type="PANTHER" id="PTHR40394">
    <property type="entry name" value="LIPOPROTEIN-RELATED"/>
    <property type="match status" value="1"/>
</dbReference>
<dbReference type="Pfam" id="PF11821">
    <property type="entry name" value="ActD"/>
    <property type="match status" value="1"/>
</dbReference>